<dbReference type="SUPFAM" id="SSF56322">
    <property type="entry name" value="ADC synthase"/>
    <property type="match status" value="1"/>
</dbReference>
<dbReference type="PANTHER" id="PTHR11236">
    <property type="entry name" value="AMINOBENZOATE/ANTHRANILATE SYNTHASE"/>
    <property type="match status" value="1"/>
</dbReference>
<evidence type="ECO:0000313" key="7">
    <source>
        <dbReference type="Proteomes" id="UP000093695"/>
    </source>
</evidence>
<dbReference type="AlphaFoldDB" id="A0A193CAG9"/>
<dbReference type="GO" id="GO:0000162">
    <property type="term" value="P:L-tryptophan biosynthetic process"/>
    <property type="evidence" value="ECO:0007669"/>
    <property type="project" value="TreeGrafter"/>
</dbReference>
<evidence type="ECO:0000256" key="2">
    <source>
        <dbReference type="ARBA" id="ARBA00022723"/>
    </source>
</evidence>
<dbReference type="InterPro" id="IPR015890">
    <property type="entry name" value="Chorismate_C"/>
</dbReference>
<keyword evidence="4" id="KW-0456">Lyase</keyword>
<dbReference type="PANTHER" id="PTHR11236:SF48">
    <property type="entry name" value="ISOCHORISMATE SYNTHASE MENF"/>
    <property type="match status" value="1"/>
</dbReference>
<proteinExistence type="predicted"/>
<evidence type="ECO:0000259" key="5">
    <source>
        <dbReference type="Pfam" id="PF00425"/>
    </source>
</evidence>
<dbReference type="Gene3D" id="3.60.120.10">
    <property type="entry name" value="Anthranilate synthase"/>
    <property type="match status" value="1"/>
</dbReference>
<dbReference type="InterPro" id="IPR019999">
    <property type="entry name" value="Anth_synth_I-like"/>
</dbReference>
<dbReference type="Pfam" id="PF00425">
    <property type="entry name" value="Chorismate_bind"/>
    <property type="match status" value="1"/>
</dbReference>
<evidence type="ECO:0000256" key="3">
    <source>
        <dbReference type="ARBA" id="ARBA00022842"/>
    </source>
</evidence>
<name>A0A193CAG9_AMYOR</name>
<dbReference type="GO" id="GO:0046872">
    <property type="term" value="F:metal ion binding"/>
    <property type="evidence" value="ECO:0007669"/>
    <property type="project" value="UniProtKB-KW"/>
</dbReference>
<accession>A0A193CAG9</accession>
<evidence type="ECO:0000256" key="4">
    <source>
        <dbReference type="ARBA" id="ARBA00023239"/>
    </source>
</evidence>
<keyword evidence="3" id="KW-0460">Magnesium</keyword>
<dbReference type="GO" id="GO:0016833">
    <property type="term" value="F:oxo-acid-lyase activity"/>
    <property type="evidence" value="ECO:0007669"/>
    <property type="project" value="InterPro"/>
</dbReference>
<organism evidence="6 7">
    <name type="scientific">Amycolatopsis orientalis</name>
    <name type="common">Nocardia orientalis</name>
    <dbReference type="NCBI Taxonomy" id="31958"/>
    <lineage>
        <taxon>Bacteria</taxon>
        <taxon>Bacillati</taxon>
        <taxon>Actinomycetota</taxon>
        <taxon>Actinomycetes</taxon>
        <taxon>Pseudonocardiales</taxon>
        <taxon>Pseudonocardiaceae</taxon>
        <taxon>Amycolatopsis</taxon>
    </lineage>
</organism>
<gene>
    <name evidence="6" type="ORF">SD37_07295</name>
</gene>
<keyword evidence="2" id="KW-0479">Metal-binding</keyword>
<protein>
    <submittedName>
        <fullName evidence="6">Salicylate synthase</fullName>
    </submittedName>
</protein>
<dbReference type="GO" id="GO:0008909">
    <property type="term" value="F:isochorismate synthase activity"/>
    <property type="evidence" value="ECO:0007669"/>
    <property type="project" value="InterPro"/>
</dbReference>
<feature type="domain" description="Chorismate-utilising enzyme C-terminal" evidence="5">
    <location>
        <begin position="176"/>
        <end position="428"/>
    </location>
</feature>
<evidence type="ECO:0000256" key="1">
    <source>
        <dbReference type="ARBA" id="ARBA00001946"/>
    </source>
</evidence>
<dbReference type="KEGG" id="aori:SD37_07295"/>
<dbReference type="InterPro" id="IPR005801">
    <property type="entry name" value="ADC_synthase"/>
</dbReference>
<sequence>MTRSSVLSRYRYAERRIPLAADAVTTLAALARDRPGVQVGYENRGTVSWAENAWATVELHDGGARLITEDRETEFAGKPLDVVGKALAAAGIADWRAYGWAAFELAHVLHDTASAPGPLACLMIPRAEVRLDGASALVRAATESEVDELADRLAVAIAPEPPEDARVPVDLDHDAAAYREMVAAAVGDIRAGKLDKVILSRVVPVEGDLDLAATYLAGRRGNDPARSYLLRLGGWEAAGFSPEIVARVTADGRARTQPLAGTRALDGDALDVARRAELYRDAKEVFEHAISVRLAAAELDEVCAPDSVGVSEFMSVRERGSVQHLGSDVAGDLADGKTAWDALAALFPAVTASGIPKAAACEAIGRLESGPRGLYSGAVLTADADGSLDAALLLRSVFRYEGRTWLRAGAGIVAQSTPDRELEETREKLRSVSRFLVPALATAVLP</sequence>
<dbReference type="NCBIfam" id="TIGR03494">
    <property type="entry name" value="salicyl_syn"/>
    <property type="match status" value="1"/>
</dbReference>
<dbReference type="EMBL" id="CP016174">
    <property type="protein sequence ID" value="ANN21611.1"/>
    <property type="molecule type" value="Genomic_DNA"/>
</dbReference>
<comment type="cofactor">
    <cofactor evidence="1">
        <name>Mg(2+)</name>
        <dbReference type="ChEBI" id="CHEBI:18420"/>
    </cofactor>
</comment>
<keyword evidence="7" id="KW-1185">Reference proteome</keyword>
<dbReference type="STRING" id="31958.SD37_07295"/>
<evidence type="ECO:0000313" key="6">
    <source>
        <dbReference type="EMBL" id="ANN21611.1"/>
    </source>
</evidence>
<dbReference type="eggNOG" id="COG0147">
    <property type="taxonomic scope" value="Bacteria"/>
</dbReference>
<dbReference type="InterPro" id="IPR019996">
    <property type="entry name" value="Salicylate_synthase"/>
</dbReference>
<reference evidence="6 7" key="1">
    <citation type="journal article" date="2015" name="Genome Announc.">
        <title>Draft Genome Sequence of Norvancomycin-Producing Strain Amycolatopsis orientalis CPCC200066.</title>
        <authorList>
            <person name="Lei X."/>
            <person name="Yuan F."/>
            <person name="Shi Y."/>
            <person name="Li X."/>
            <person name="Wang L."/>
            <person name="Hong B."/>
        </authorList>
    </citation>
    <scope>NUCLEOTIDE SEQUENCE [LARGE SCALE GENOMIC DNA]</scope>
    <source>
        <strain evidence="6 7">B-37</strain>
    </source>
</reference>
<dbReference type="Proteomes" id="UP000093695">
    <property type="component" value="Chromosome"/>
</dbReference>